<evidence type="ECO:0000313" key="2">
    <source>
        <dbReference type="Proteomes" id="UP000604046"/>
    </source>
</evidence>
<proteinExistence type="predicted"/>
<dbReference type="EMBL" id="CAJNDS010002524">
    <property type="protein sequence ID" value="CAE7511496.1"/>
    <property type="molecule type" value="Genomic_DNA"/>
</dbReference>
<dbReference type="Gene3D" id="3.40.50.300">
    <property type="entry name" value="P-loop containing nucleotide triphosphate hydrolases"/>
    <property type="match status" value="1"/>
</dbReference>
<comment type="caution">
    <text evidence="1">The sequence shown here is derived from an EMBL/GenBank/DDBJ whole genome shotgun (WGS) entry which is preliminary data.</text>
</comment>
<organism evidence="1 2">
    <name type="scientific">Symbiodinium natans</name>
    <dbReference type="NCBI Taxonomy" id="878477"/>
    <lineage>
        <taxon>Eukaryota</taxon>
        <taxon>Sar</taxon>
        <taxon>Alveolata</taxon>
        <taxon>Dinophyceae</taxon>
        <taxon>Suessiales</taxon>
        <taxon>Symbiodiniaceae</taxon>
        <taxon>Symbiodinium</taxon>
    </lineage>
</organism>
<evidence type="ECO:0000313" key="1">
    <source>
        <dbReference type="EMBL" id="CAE7511496.1"/>
    </source>
</evidence>
<gene>
    <name evidence="1" type="ORF">SNAT2548_LOCUS28634</name>
</gene>
<sequence>MASLTCNEQGALRLFRQAYQDTGIDVCVLTAGGADLWECQTSGFLFWSWTYMVNTVSNPRLLPASEVARQGGLRLKAQDLESLVCSFLVYLKRESGDRWGSLPVALVADEFRTWLVGGPRLKPGRVPLCAREWADGQLRDDLISRIRLARHLHDSCLHVQLPVAGFDQNRFKNLMWHLESQLREILDFADKHQRQHTFTERMQRLARKLKEVVSKGLHFSYHVFQPRQTDGGFAPSAFLQSPEEQGFRRTVFGRLLTEFLNDACVREALDLPHLQVAKPYFPVLESSFQALEMRVPHAPHTPDTPHMPLLDSSCSAAGAPSSVVSAEDVLVLSASPSADPHAPLGSEAGHCQHLRLCVEDGGLADTKVCGLGSEQMHKVALHIGRLLTALSAMSRCCCFFSRQADMFTGFGRLFLTDASVKGMFDNFLDLLRSSSKSASAELAALTAAAELAYNKVTVNASRPPRGHQSTWVQNYQFAQAHLQAGAAALLEVSDLEQEVRQELESLSYLEVVQEMQNTAHFVQALWNQSLKDFHGWRDFQPQIVGAPAQAALRSGLVEDPPAARNIMTIEDFIHESRPLAQRAYSQLADSTRESNPNLEPKFDRRKINIAVVGQLKACKTSLLNMLLMSEQPGVRLRQPFNLLPVGNNSKTHSLWRISANDRNVISASVRNKAGQNLRSGAEPPLDLDALRNMLPDLQKLASKHGACTIVIKLPKLSTFLDTDGASHTWERPAILDYADLWDTPGLGDTTSGLDCDAAVARLLENEACVFLWCMPYSQGAPSTACCDLIFSLAERAPGCILPVVTKVSEAEKTVAEGAWQLPPSSCELLQSYAIQASEAKHALDLAEAANQSAAADRAREDQVPKSSIDQLYDSVRPLVNVNKPYDQHVHLDNKRRNLEEALQHYHYAMDIDDLCSKIRLMVPNSVVAFAGLGPCARATEQDQNLLKALTNVLKSEFKQNSEAYQTLAELARLESTVASALAKIYNVVMPHALLDQATAIKHVIDDACAEYERERTRIFEDLEAGLVGVIQQAHSQVIAEQGFKEFLEGRPAYLQKLLDASMAKLRHYADREVTLQNNLLGQVAAETCRWLRQHFPGQHGCLGKNVEVTVSKAELELLVSSLGTTRNYDDLELKMDLVLGGQKLPEYSILRLYQTPGEDARILHGRNHLEQLAQLWNWSTHPEMRLHIDTWMAQDVGNIVTKPGLDDFTMVGHPVALMGGLTGSTLTIGRWIMMLQGVELTNPAGWLIFFGVSVAAMTAHMTWTHDEAQQHLASQLHRQVVEAKSDTAASTRMLKSTMHGRCGQVVRGFLSRLVGDPQAQRSLDARESQMAGELQRYREQVHQLLEDQVAELMLERSRSKIQSRSYCSKRALGPGSSRAREVSEIPDSPVMLIRSSDGRLEVVNVANAGSCGERMNLDPLDLPPVKCWCLDFLRHA</sequence>
<reference evidence="1" key="1">
    <citation type="submission" date="2021-02" db="EMBL/GenBank/DDBJ databases">
        <authorList>
            <person name="Dougan E. K."/>
            <person name="Rhodes N."/>
            <person name="Thang M."/>
            <person name="Chan C."/>
        </authorList>
    </citation>
    <scope>NUCLEOTIDE SEQUENCE</scope>
</reference>
<dbReference type="InterPro" id="IPR027417">
    <property type="entry name" value="P-loop_NTPase"/>
</dbReference>
<protein>
    <submittedName>
        <fullName evidence="1">Uncharacterized protein</fullName>
    </submittedName>
</protein>
<name>A0A812T6P1_9DINO</name>
<dbReference type="Proteomes" id="UP000604046">
    <property type="component" value="Unassembled WGS sequence"/>
</dbReference>
<dbReference type="SUPFAM" id="SSF52540">
    <property type="entry name" value="P-loop containing nucleoside triphosphate hydrolases"/>
    <property type="match status" value="1"/>
</dbReference>
<accession>A0A812T6P1</accession>
<keyword evidence="2" id="KW-1185">Reference proteome</keyword>